<comment type="subcellular location">
    <subcellularLocation>
        <location evidence="1">Nucleus</location>
    </subcellularLocation>
</comment>
<comment type="caution">
    <text evidence="7">The sequence shown here is derived from an EMBL/GenBank/DDBJ whole genome shotgun (WGS) entry which is preliminary data.</text>
</comment>
<evidence type="ECO:0000256" key="3">
    <source>
        <dbReference type="ARBA" id="ARBA00023242"/>
    </source>
</evidence>
<evidence type="ECO:0000256" key="5">
    <source>
        <dbReference type="SAM" id="Phobius"/>
    </source>
</evidence>
<reference evidence="7 8" key="1">
    <citation type="journal article" date="2022" name="Nat. Plants">
        <title>Genomes of leafy and leafless Platanthera orchids illuminate the evolution of mycoheterotrophy.</title>
        <authorList>
            <person name="Li M.H."/>
            <person name="Liu K.W."/>
            <person name="Li Z."/>
            <person name="Lu H.C."/>
            <person name="Ye Q.L."/>
            <person name="Zhang D."/>
            <person name="Wang J.Y."/>
            <person name="Li Y.F."/>
            <person name="Zhong Z.M."/>
            <person name="Liu X."/>
            <person name="Yu X."/>
            <person name="Liu D.K."/>
            <person name="Tu X.D."/>
            <person name="Liu B."/>
            <person name="Hao Y."/>
            <person name="Liao X.Y."/>
            <person name="Jiang Y.T."/>
            <person name="Sun W.H."/>
            <person name="Chen J."/>
            <person name="Chen Y.Q."/>
            <person name="Ai Y."/>
            <person name="Zhai J.W."/>
            <person name="Wu S.S."/>
            <person name="Zhou Z."/>
            <person name="Hsiao Y.Y."/>
            <person name="Wu W.L."/>
            <person name="Chen Y.Y."/>
            <person name="Lin Y.F."/>
            <person name="Hsu J.L."/>
            <person name="Li C.Y."/>
            <person name="Wang Z.W."/>
            <person name="Zhao X."/>
            <person name="Zhong W.Y."/>
            <person name="Ma X.K."/>
            <person name="Ma L."/>
            <person name="Huang J."/>
            <person name="Chen G.Z."/>
            <person name="Huang M.Z."/>
            <person name="Huang L."/>
            <person name="Peng D.H."/>
            <person name="Luo Y.B."/>
            <person name="Zou S.Q."/>
            <person name="Chen S.P."/>
            <person name="Lan S."/>
            <person name="Tsai W.C."/>
            <person name="Van de Peer Y."/>
            <person name="Liu Z.J."/>
        </authorList>
    </citation>
    <scope>NUCLEOTIDE SEQUENCE [LARGE SCALE GENOMIC DNA]</scope>
    <source>
        <strain evidence="7">Lor287</strain>
    </source>
</reference>
<evidence type="ECO:0000256" key="1">
    <source>
        <dbReference type="ARBA" id="ARBA00004123"/>
    </source>
</evidence>
<comment type="similarity">
    <text evidence="2">Belongs to the BRX family.</text>
</comment>
<keyword evidence="8" id="KW-1185">Reference proteome</keyword>
<keyword evidence="5" id="KW-1133">Transmembrane helix</keyword>
<evidence type="ECO:0000256" key="4">
    <source>
        <dbReference type="SAM" id="MobiDB-lite"/>
    </source>
</evidence>
<keyword evidence="5" id="KW-0472">Membrane</keyword>
<protein>
    <submittedName>
        <fullName evidence="7">Protein Brevis radix-like 1</fullName>
    </submittedName>
</protein>
<keyword evidence="5" id="KW-0812">Transmembrane</keyword>
<name>A0AAP0B0E7_9ASPA</name>
<feature type="domain" description="BRX" evidence="6">
    <location>
        <begin position="117"/>
        <end position="172"/>
    </location>
</feature>
<dbReference type="Pfam" id="PF13713">
    <property type="entry name" value="BRX_N"/>
    <property type="match status" value="1"/>
</dbReference>
<evidence type="ECO:0000313" key="8">
    <source>
        <dbReference type="Proteomes" id="UP001418222"/>
    </source>
</evidence>
<feature type="region of interest" description="Disordered" evidence="4">
    <location>
        <begin position="62"/>
        <end position="98"/>
    </location>
</feature>
<dbReference type="AlphaFoldDB" id="A0AAP0B0E7"/>
<dbReference type="PANTHER" id="PTHR46058">
    <property type="entry name" value="PROTEIN BREVIS RADIX-LIKE 1"/>
    <property type="match status" value="1"/>
</dbReference>
<dbReference type="EMBL" id="JBBWWQ010000018">
    <property type="protein sequence ID" value="KAK8921768.1"/>
    <property type="molecule type" value="Genomic_DNA"/>
</dbReference>
<dbReference type="PROSITE" id="PS51514">
    <property type="entry name" value="BRX"/>
    <property type="match status" value="2"/>
</dbReference>
<dbReference type="InterPro" id="IPR027988">
    <property type="entry name" value="BRX_N"/>
</dbReference>
<dbReference type="InterPro" id="IPR044532">
    <property type="entry name" value="BRX-like"/>
</dbReference>
<keyword evidence="3" id="KW-0539">Nucleus</keyword>
<proteinExistence type="inferred from homology"/>
<dbReference type="PANTHER" id="PTHR46058:SF2">
    <property type="entry name" value="PROTEIN BREVIS RADIX-LIKE 3"/>
    <property type="match status" value="1"/>
</dbReference>
<evidence type="ECO:0000313" key="7">
    <source>
        <dbReference type="EMBL" id="KAK8921768.1"/>
    </source>
</evidence>
<feature type="domain" description="BRX" evidence="6">
    <location>
        <begin position="313"/>
        <end position="379"/>
    </location>
</feature>
<dbReference type="GO" id="GO:0005634">
    <property type="term" value="C:nucleus"/>
    <property type="evidence" value="ECO:0007669"/>
    <property type="project" value="UniProtKB-SubCell"/>
</dbReference>
<gene>
    <name evidence="7" type="primary">BRXL1</name>
    <name evidence="7" type="ORF">KSP39_PZI020771</name>
</gene>
<feature type="region of interest" description="Disordered" evidence="4">
    <location>
        <begin position="186"/>
        <end position="209"/>
    </location>
</feature>
<sequence length="379" mass="42980">MLTCIACPKHLDGGSLRAQEDDEDCTPSTRQAIKALTSQIKDMALKASGAYRHYKPCTGSSAAERRRYDESSELAPGSERFHHYHRRVGGGGRTSSERGRIQGRMVTAFVDEEEDSRHWVAQVEPGILLTFFSLPQGSNELKRIRFSREMYNKWQAQHWWAENHQKVMELYNLEGFNHRAITLPIPPTSEDESSKMESDQESQEMPPLGNGRLPRHFHRPMNDNAVYGMGYSSSDSMDYKQFHCGHCHHHQHISHFCNDSGGLPSTPNLSSVSGAKTEISSADASVKTSSYPNEADQSGEFSASMSYASEQKTEWVEQDDPGVYITIRELSGSIRELRRIRFRSSLCFFFLVSNFIAFMMRPATLILEEDSFSMVCCHR</sequence>
<dbReference type="InterPro" id="IPR013591">
    <property type="entry name" value="Brevis_radix_dom"/>
</dbReference>
<feature type="transmembrane region" description="Helical" evidence="5">
    <location>
        <begin position="345"/>
        <end position="364"/>
    </location>
</feature>
<dbReference type="Proteomes" id="UP001418222">
    <property type="component" value="Unassembled WGS sequence"/>
</dbReference>
<dbReference type="Pfam" id="PF08381">
    <property type="entry name" value="BRX"/>
    <property type="match status" value="2"/>
</dbReference>
<organism evidence="7 8">
    <name type="scientific">Platanthera zijinensis</name>
    <dbReference type="NCBI Taxonomy" id="2320716"/>
    <lineage>
        <taxon>Eukaryota</taxon>
        <taxon>Viridiplantae</taxon>
        <taxon>Streptophyta</taxon>
        <taxon>Embryophyta</taxon>
        <taxon>Tracheophyta</taxon>
        <taxon>Spermatophyta</taxon>
        <taxon>Magnoliopsida</taxon>
        <taxon>Liliopsida</taxon>
        <taxon>Asparagales</taxon>
        <taxon>Orchidaceae</taxon>
        <taxon>Orchidoideae</taxon>
        <taxon>Orchideae</taxon>
        <taxon>Orchidinae</taxon>
        <taxon>Platanthera</taxon>
    </lineage>
</organism>
<evidence type="ECO:0000259" key="6">
    <source>
        <dbReference type="PROSITE" id="PS51514"/>
    </source>
</evidence>
<accession>A0AAP0B0E7</accession>
<evidence type="ECO:0000256" key="2">
    <source>
        <dbReference type="ARBA" id="ARBA00009057"/>
    </source>
</evidence>